<evidence type="ECO:0000313" key="7">
    <source>
        <dbReference type="EMBL" id="GBN46036.1"/>
    </source>
</evidence>
<dbReference type="PANTHER" id="PTHR10383">
    <property type="entry name" value="SERINE INCORPORATOR"/>
    <property type="match status" value="1"/>
</dbReference>
<feature type="transmembrane region" description="Helical" evidence="6">
    <location>
        <begin position="60"/>
        <end position="83"/>
    </location>
</feature>
<feature type="non-terminal residue" evidence="7">
    <location>
        <position position="1"/>
    </location>
</feature>
<dbReference type="PANTHER" id="PTHR10383:SF9">
    <property type="entry name" value="SERINE INCORPORATOR, ISOFORM F"/>
    <property type="match status" value="1"/>
</dbReference>
<comment type="similarity">
    <text evidence="2">Belongs to the TDE1 family.</text>
</comment>
<comment type="subcellular location">
    <subcellularLocation>
        <location evidence="1">Membrane</location>
        <topology evidence="1">Multi-pass membrane protein</topology>
    </subcellularLocation>
</comment>
<sequence length="115" mass="13475">SSRVDEEGGQKVLRNEIEGVTYSYAFFHVMFFLASLYIMMQLTHWFRPEQANLITFERNWAAVWVKMASSWACIAIYLLTLFTPELCPGRLNRSRSARNKDLEMSRVRRNSSSSR</sequence>
<dbReference type="OrthoDB" id="6422252at2759"/>
<evidence type="ECO:0000256" key="3">
    <source>
        <dbReference type="ARBA" id="ARBA00022692"/>
    </source>
</evidence>
<keyword evidence="4 6" id="KW-1133">Transmembrane helix</keyword>
<keyword evidence="8" id="KW-1185">Reference proteome</keyword>
<proteinExistence type="inferred from homology"/>
<dbReference type="GO" id="GO:0016020">
    <property type="term" value="C:membrane"/>
    <property type="evidence" value="ECO:0007669"/>
    <property type="project" value="UniProtKB-SubCell"/>
</dbReference>
<reference evidence="7 8" key="1">
    <citation type="journal article" date="2019" name="Sci. Rep.">
        <title>Orb-weaving spider Araneus ventricosus genome elucidates the spidroin gene catalogue.</title>
        <authorList>
            <person name="Kono N."/>
            <person name="Nakamura H."/>
            <person name="Ohtoshi R."/>
            <person name="Moran D.A.P."/>
            <person name="Shinohara A."/>
            <person name="Yoshida Y."/>
            <person name="Fujiwara M."/>
            <person name="Mori M."/>
            <person name="Tomita M."/>
            <person name="Arakawa K."/>
        </authorList>
    </citation>
    <scope>NUCLEOTIDE SEQUENCE [LARGE SCALE GENOMIC DNA]</scope>
</reference>
<evidence type="ECO:0000256" key="4">
    <source>
        <dbReference type="ARBA" id="ARBA00022989"/>
    </source>
</evidence>
<protein>
    <submittedName>
        <fullName evidence="7">Serine incorporator 5</fullName>
    </submittedName>
</protein>
<accession>A0A4Y2P7N5</accession>
<dbReference type="Pfam" id="PF03348">
    <property type="entry name" value="Serinc"/>
    <property type="match status" value="1"/>
</dbReference>
<keyword evidence="3 6" id="KW-0812">Transmembrane</keyword>
<gene>
    <name evidence="7" type="primary">Serinc5</name>
    <name evidence="7" type="ORF">AVEN_4697_1</name>
</gene>
<name>A0A4Y2P7N5_ARAVE</name>
<dbReference type="InterPro" id="IPR005016">
    <property type="entry name" value="TDE1/TMS"/>
</dbReference>
<dbReference type="Proteomes" id="UP000499080">
    <property type="component" value="Unassembled WGS sequence"/>
</dbReference>
<feature type="transmembrane region" description="Helical" evidence="6">
    <location>
        <begin position="21"/>
        <end position="40"/>
    </location>
</feature>
<dbReference type="EMBL" id="BGPR01131068">
    <property type="protein sequence ID" value="GBN46036.1"/>
    <property type="molecule type" value="Genomic_DNA"/>
</dbReference>
<evidence type="ECO:0000256" key="6">
    <source>
        <dbReference type="SAM" id="Phobius"/>
    </source>
</evidence>
<evidence type="ECO:0000256" key="2">
    <source>
        <dbReference type="ARBA" id="ARBA00006665"/>
    </source>
</evidence>
<evidence type="ECO:0000256" key="1">
    <source>
        <dbReference type="ARBA" id="ARBA00004141"/>
    </source>
</evidence>
<organism evidence="7 8">
    <name type="scientific">Araneus ventricosus</name>
    <name type="common">Orbweaver spider</name>
    <name type="synonym">Epeira ventricosa</name>
    <dbReference type="NCBI Taxonomy" id="182803"/>
    <lineage>
        <taxon>Eukaryota</taxon>
        <taxon>Metazoa</taxon>
        <taxon>Ecdysozoa</taxon>
        <taxon>Arthropoda</taxon>
        <taxon>Chelicerata</taxon>
        <taxon>Arachnida</taxon>
        <taxon>Araneae</taxon>
        <taxon>Araneomorphae</taxon>
        <taxon>Entelegynae</taxon>
        <taxon>Araneoidea</taxon>
        <taxon>Araneidae</taxon>
        <taxon>Araneus</taxon>
    </lineage>
</organism>
<dbReference type="AlphaFoldDB" id="A0A4Y2P7N5"/>
<keyword evidence="5 6" id="KW-0472">Membrane</keyword>
<comment type="caution">
    <text evidence="7">The sequence shown here is derived from an EMBL/GenBank/DDBJ whole genome shotgun (WGS) entry which is preliminary data.</text>
</comment>
<evidence type="ECO:0000313" key="8">
    <source>
        <dbReference type="Proteomes" id="UP000499080"/>
    </source>
</evidence>
<evidence type="ECO:0000256" key="5">
    <source>
        <dbReference type="ARBA" id="ARBA00023136"/>
    </source>
</evidence>